<dbReference type="InterPro" id="IPR037154">
    <property type="entry name" value="YtpR-like_sf"/>
</dbReference>
<dbReference type="PROSITE" id="PS50886">
    <property type="entry name" value="TRBD"/>
    <property type="match status" value="1"/>
</dbReference>
<evidence type="ECO:0000256" key="3">
    <source>
        <dbReference type="PROSITE-ProRule" id="PRU00209"/>
    </source>
</evidence>
<gene>
    <name evidence="5" type="ORF">FC36_GL001596</name>
</gene>
<dbReference type="OrthoDB" id="9805455at2"/>
<evidence type="ECO:0000256" key="1">
    <source>
        <dbReference type="ARBA" id="ARBA00022555"/>
    </source>
</evidence>
<feature type="domain" description="TRNA-binding" evidence="4">
    <location>
        <begin position="91"/>
        <end position="203"/>
    </location>
</feature>
<dbReference type="Gene3D" id="3.30.1940.10">
    <property type="entry name" value="YtpR-like"/>
    <property type="match status" value="1"/>
</dbReference>
<dbReference type="Gene3D" id="2.40.50.140">
    <property type="entry name" value="Nucleic acid-binding proteins"/>
    <property type="match status" value="1"/>
</dbReference>
<name>A0A0R1T7R8_9LACO</name>
<dbReference type="InterPro" id="IPR012340">
    <property type="entry name" value="NA-bd_OB-fold"/>
</dbReference>
<evidence type="ECO:0000256" key="2">
    <source>
        <dbReference type="ARBA" id="ARBA00022884"/>
    </source>
</evidence>
<dbReference type="Pfam" id="PF14794">
    <property type="entry name" value="DUF4479"/>
    <property type="match status" value="1"/>
</dbReference>
<accession>A0A0R1T7R8</accession>
<organism evidence="5 6">
    <name type="scientific">Ligilactobacillus equi DSM 15833 = JCM 10991</name>
    <dbReference type="NCBI Taxonomy" id="1423740"/>
    <lineage>
        <taxon>Bacteria</taxon>
        <taxon>Bacillati</taxon>
        <taxon>Bacillota</taxon>
        <taxon>Bacilli</taxon>
        <taxon>Lactobacillales</taxon>
        <taxon>Lactobacillaceae</taxon>
        <taxon>Ligilactobacillus</taxon>
    </lineage>
</organism>
<dbReference type="STRING" id="1423740.FC36_GL001596"/>
<evidence type="ECO:0000259" key="4">
    <source>
        <dbReference type="PROSITE" id="PS50886"/>
    </source>
</evidence>
<dbReference type="AlphaFoldDB" id="A0A0R1T7R8"/>
<proteinExistence type="predicted"/>
<dbReference type="InterPro" id="IPR033714">
    <property type="entry name" value="tRNA_bind_bactPheRS"/>
</dbReference>
<reference evidence="5 6" key="1">
    <citation type="journal article" date="2015" name="Genome Announc.">
        <title>Expanding the biotechnology potential of lactobacilli through comparative genomics of 213 strains and associated genera.</title>
        <authorList>
            <person name="Sun Z."/>
            <person name="Harris H.M."/>
            <person name="McCann A."/>
            <person name="Guo C."/>
            <person name="Argimon S."/>
            <person name="Zhang W."/>
            <person name="Yang X."/>
            <person name="Jeffery I.B."/>
            <person name="Cooney J.C."/>
            <person name="Kagawa T.F."/>
            <person name="Liu W."/>
            <person name="Song Y."/>
            <person name="Salvetti E."/>
            <person name="Wrobel A."/>
            <person name="Rasinkangas P."/>
            <person name="Parkhill J."/>
            <person name="Rea M.C."/>
            <person name="O'Sullivan O."/>
            <person name="Ritari J."/>
            <person name="Douillard F.P."/>
            <person name="Paul Ross R."/>
            <person name="Yang R."/>
            <person name="Briner A.E."/>
            <person name="Felis G.E."/>
            <person name="de Vos W.M."/>
            <person name="Barrangou R."/>
            <person name="Klaenhammer T.R."/>
            <person name="Caufield P.W."/>
            <person name="Cui Y."/>
            <person name="Zhang H."/>
            <person name="O'Toole P.W."/>
        </authorList>
    </citation>
    <scope>NUCLEOTIDE SEQUENCE [LARGE SCALE GENOMIC DNA]</scope>
    <source>
        <strain evidence="5 6">DSM 15833</strain>
    </source>
</reference>
<sequence>MLISSYNPAQAGDVLMLVVNQDQGEQAYEQKGQVVRIYAVKDQATLGFNFLEAKNVLPDLEGQGQVFLTAAQVAKLNEALVAVGFEAELVVDEEPKFVVGYVKEMAEHPDSDHLHITKIEVDGQKELQIVCGAPNIAVGQNVVVAKVGAMMPTGAIIWPGKLRGVESFGMVCSARELHLPNAPQVRGILELDATEYPAGRAFDFAKAANLFTPAQ</sequence>
<dbReference type="Pfam" id="PF01588">
    <property type="entry name" value="tRNA_bind"/>
    <property type="match status" value="1"/>
</dbReference>
<evidence type="ECO:0000313" key="6">
    <source>
        <dbReference type="Proteomes" id="UP000051048"/>
    </source>
</evidence>
<evidence type="ECO:0000313" key="5">
    <source>
        <dbReference type="EMBL" id="KRL77193.1"/>
    </source>
</evidence>
<keyword evidence="1 3" id="KW-0820">tRNA-binding</keyword>
<dbReference type="CDD" id="cd02796">
    <property type="entry name" value="tRNA_bind_bactPheRS"/>
    <property type="match status" value="1"/>
</dbReference>
<dbReference type="PATRIC" id="fig|1423740.3.peg.1724"/>
<dbReference type="RefSeq" id="WP_025020323.1">
    <property type="nucleotide sequence ID" value="NZ_AZFH01000181.1"/>
</dbReference>
<dbReference type="EMBL" id="AZFH01000181">
    <property type="protein sequence ID" value="KRL77193.1"/>
    <property type="molecule type" value="Genomic_DNA"/>
</dbReference>
<comment type="caution">
    <text evidence="5">The sequence shown here is derived from an EMBL/GenBank/DDBJ whole genome shotgun (WGS) entry which is preliminary data.</text>
</comment>
<dbReference type="GO" id="GO:0000049">
    <property type="term" value="F:tRNA binding"/>
    <property type="evidence" value="ECO:0007669"/>
    <property type="project" value="UniProtKB-UniRule"/>
</dbReference>
<dbReference type="Proteomes" id="UP000051048">
    <property type="component" value="Unassembled WGS sequence"/>
</dbReference>
<dbReference type="InterPro" id="IPR002547">
    <property type="entry name" value="tRNA-bd_dom"/>
</dbReference>
<dbReference type="SUPFAM" id="SSF50249">
    <property type="entry name" value="Nucleic acid-binding proteins"/>
    <property type="match status" value="1"/>
</dbReference>
<keyword evidence="2 3" id="KW-0694">RNA-binding</keyword>
<dbReference type="InterPro" id="IPR027855">
    <property type="entry name" value="DUF4479"/>
</dbReference>
<protein>
    <submittedName>
        <fullName evidence="5">tRNA-binding domain-containing protein</fullName>
    </submittedName>
</protein>
<dbReference type="NCBIfam" id="NF045760">
    <property type="entry name" value="YtpR"/>
    <property type="match status" value="1"/>
</dbReference>